<evidence type="ECO:0000256" key="1">
    <source>
        <dbReference type="SAM" id="MobiDB-lite"/>
    </source>
</evidence>
<gene>
    <name evidence="3" type="ORF">UR64_C0004G0040</name>
</gene>
<sequence>MIVTIMPIKQNSKDSIGDLPPQRTQKMKIAIFFKSYNIKAYSFVLLMSLFAGIPSLANAGFFNDLMTSIVGSKVQATEINNDIVHNSQNVPFIETSIDTDMKNSGSGSYVSITLDGAIIPDNLTGTDGEENSYISSSDKITTYTVVKGDTIGGVASKFGISKNTILYANTNIKNNALKIGQILTILPVDGVPYTVKKGDTISSIAKAYKADAKDISEYNDISDKNLKIGEKIIVPGGTVVKKVETPRPIVKDQKDSVDVKVSVGTEDKTEKSQASPEQISSGNGITGDYIWPFPKGVGRVSQKLHDDNAYDFAAPKGTPIYAIQDGKVLIADGSGYNGGYGLYVVVDFDDGAQAIFGHMSKVSASVGEVVKKGDVIGYVGSTGRSTGNHVHIGYRGGKSNPYRNLPKNSNGL</sequence>
<dbReference type="Gene3D" id="2.70.70.10">
    <property type="entry name" value="Glucose Permease (Domain IIA)"/>
    <property type="match status" value="1"/>
</dbReference>
<dbReference type="SUPFAM" id="SSF51261">
    <property type="entry name" value="Duplicated hybrid motif"/>
    <property type="match status" value="1"/>
</dbReference>
<dbReference type="InterPro" id="IPR016047">
    <property type="entry name" value="M23ase_b-sheet_dom"/>
</dbReference>
<feature type="domain" description="LysM" evidence="2">
    <location>
        <begin position="141"/>
        <end position="185"/>
    </location>
</feature>
<organism evidence="3 4">
    <name type="scientific">Candidatus Nomurabacteria bacterium GW2011_GWE1_35_16</name>
    <dbReference type="NCBI Taxonomy" id="1618761"/>
    <lineage>
        <taxon>Bacteria</taxon>
        <taxon>Candidatus Nomuraibacteriota</taxon>
    </lineage>
</organism>
<feature type="region of interest" description="Disordered" evidence="1">
    <location>
        <begin position="260"/>
        <end position="279"/>
    </location>
</feature>
<proteinExistence type="predicted"/>
<dbReference type="PANTHER" id="PTHR21666">
    <property type="entry name" value="PEPTIDASE-RELATED"/>
    <property type="match status" value="1"/>
</dbReference>
<accession>A0A0G0BBG4</accession>
<dbReference type="InterPro" id="IPR018392">
    <property type="entry name" value="LysM"/>
</dbReference>
<dbReference type="PANTHER" id="PTHR21666:SF270">
    <property type="entry name" value="MUREIN HYDROLASE ACTIVATOR ENVC"/>
    <property type="match status" value="1"/>
</dbReference>
<dbReference type="InterPro" id="IPR011055">
    <property type="entry name" value="Dup_hybrid_motif"/>
</dbReference>
<dbReference type="Proteomes" id="UP000034952">
    <property type="component" value="Unassembled WGS sequence"/>
</dbReference>
<feature type="region of interest" description="Disordered" evidence="1">
    <location>
        <begin position="389"/>
        <end position="412"/>
    </location>
</feature>
<evidence type="ECO:0000259" key="2">
    <source>
        <dbReference type="PROSITE" id="PS51782"/>
    </source>
</evidence>
<dbReference type="Gene3D" id="3.10.350.10">
    <property type="entry name" value="LysM domain"/>
    <property type="match status" value="2"/>
</dbReference>
<protein>
    <submittedName>
        <fullName evidence="3">Peptidase M23 family protein</fullName>
    </submittedName>
</protein>
<dbReference type="Pfam" id="PF01551">
    <property type="entry name" value="Peptidase_M23"/>
    <property type="match status" value="1"/>
</dbReference>
<dbReference type="AlphaFoldDB" id="A0A0G0BBG4"/>
<dbReference type="CDD" id="cd00118">
    <property type="entry name" value="LysM"/>
    <property type="match status" value="2"/>
</dbReference>
<comment type="caution">
    <text evidence="3">The sequence shown here is derived from an EMBL/GenBank/DDBJ whole genome shotgun (WGS) entry which is preliminary data.</text>
</comment>
<dbReference type="PROSITE" id="PS51782">
    <property type="entry name" value="LYSM"/>
    <property type="match status" value="2"/>
</dbReference>
<reference evidence="3 4" key="1">
    <citation type="journal article" date="2015" name="Nature">
        <title>rRNA introns, odd ribosomes, and small enigmatic genomes across a large radiation of phyla.</title>
        <authorList>
            <person name="Brown C.T."/>
            <person name="Hug L.A."/>
            <person name="Thomas B.C."/>
            <person name="Sharon I."/>
            <person name="Castelle C.J."/>
            <person name="Singh A."/>
            <person name="Wilkins M.J."/>
            <person name="Williams K.H."/>
            <person name="Banfield J.F."/>
        </authorList>
    </citation>
    <scope>NUCLEOTIDE SEQUENCE [LARGE SCALE GENOMIC DNA]</scope>
</reference>
<dbReference type="EMBL" id="LBPY01000004">
    <property type="protein sequence ID" value="KKP66659.1"/>
    <property type="molecule type" value="Genomic_DNA"/>
</dbReference>
<dbReference type="GO" id="GO:0004222">
    <property type="term" value="F:metalloendopeptidase activity"/>
    <property type="evidence" value="ECO:0007669"/>
    <property type="project" value="TreeGrafter"/>
</dbReference>
<name>A0A0G0BBG4_9BACT</name>
<evidence type="ECO:0000313" key="3">
    <source>
        <dbReference type="EMBL" id="KKP66659.1"/>
    </source>
</evidence>
<dbReference type="SMART" id="SM00257">
    <property type="entry name" value="LysM"/>
    <property type="match status" value="2"/>
</dbReference>
<dbReference type="InterPro" id="IPR036779">
    <property type="entry name" value="LysM_dom_sf"/>
</dbReference>
<dbReference type="Pfam" id="PF01476">
    <property type="entry name" value="LysM"/>
    <property type="match status" value="2"/>
</dbReference>
<feature type="domain" description="LysM" evidence="2">
    <location>
        <begin position="191"/>
        <end position="234"/>
    </location>
</feature>
<dbReference type="SUPFAM" id="SSF54106">
    <property type="entry name" value="LysM domain"/>
    <property type="match status" value="2"/>
</dbReference>
<evidence type="ECO:0000313" key="4">
    <source>
        <dbReference type="Proteomes" id="UP000034952"/>
    </source>
</evidence>
<dbReference type="CDD" id="cd12797">
    <property type="entry name" value="M23_peptidase"/>
    <property type="match status" value="1"/>
</dbReference>
<dbReference type="InterPro" id="IPR050570">
    <property type="entry name" value="Cell_wall_metabolism_enzyme"/>
</dbReference>